<organism evidence="2">
    <name type="scientific">Streptomyces sp. R41</name>
    <dbReference type="NCBI Taxonomy" id="3238632"/>
    <lineage>
        <taxon>Bacteria</taxon>
        <taxon>Bacillati</taxon>
        <taxon>Actinomycetota</taxon>
        <taxon>Actinomycetes</taxon>
        <taxon>Kitasatosporales</taxon>
        <taxon>Streptomycetaceae</taxon>
        <taxon>Streptomyces</taxon>
    </lineage>
</organism>
<dbReference type="PROSITE" id="PS51257">
    <property type="entry name" value="PROKAR_LIPOPROTEIN"/>
    <property type="match status" value="1"/>
</dbReference>
<accession>A0AB39R8U3</accession>
<proteinExistence type="predicted"/>
<feature type="signal peptide" evidence="1">
    <location>
        <begin position="1"/>
        <end position="27"/>
    </location>
</feature>
<evidence type="ECO:0000256" key="1">
    <source>
        <dbReference type="SAM" id="SignalP"/>
    </source>
</evidence>
<feature type="chain" id="PRO_5044187603" description="Lipoprotein" evidence="1">
    <location>
        <begin position="28"/>
        <end position="122"/>
    </location>
</feature>
<dbReference type="RefSeq" id="WP_369244012.1">
    <property type="nucleotide sequence ID" value="NZ_CP163443.1"/>
</dbReference>
<gene>
    <name evidence="2" type="ORF">AB5J53_02510</name>
</gene>
<reference evidence="2" key="1">
    <citation type="submission" date="2024-07" db="EMBL/GenBank/DDBJ databases">
        <authorList>
            <person name="Yu S.T."/>
        </authorList>
    </citation>
    <scope>NUCLEOTIDE SEQUENCE</scope>
    <source>
        <strain evidence="2">R41</strain>
    </source>
</reference>
<evidence type="ECO:0000313" key="2">
    <source>
        <dbReference type="EMBL" id="XDQ50662.1"/>
    </source>
</evidence>
<protein>
    <recommendedName>
        <fullName evidence="3">Lipoprotein</fullName>
    </recommendedName>
</protein>
<dbReference type="EMBL" id="CP163443">
    <property type="protein sequence ID" value="XDQ50662.1"/>
    <property type="molecule type" value="Genomic_DNA"/>
</dbReference>
<sequence length="122" mass="12916">MICRRQAGRRAGAVVLMLAAAGCTRSAMGTIVYTTPAKQEVVIQSPAGKTCHRLPGGAYRVVNYTLYDIRLYTNADCALTPAGQDQSGQTGGESFYLATQSSIGYTPGQSPWLSYYVVPGSG</sequence>
<keyword evidence="1" id="KW-0732">Signal</keyword>
<evidence type="ECO:0008006" key="3">
    <source>
        <dbReference type="Google" id="ProtNLM"/>
    </source>
</evidence>
<dbReference type="AlphaFoldDB" id="A0AB39R8U3"/>
<name>A0AB39R8U3_9ACTN</name>